<evidence type="ECO:0000256" key="1">
    <source>
        <dbReference type="ARBA" id="ARBA00004752"/>
    </source>
</evidence>
<proteinExistence type="inferred from homology"/>
<name>A0ABW5DYP8_9BACT</name>
<dbReference type="InterPro" id="IPR038063">
    <property type="entry name" value="Transpep_catalytic_dom"/>
</dbReference>
<protein>
    <submittedName>
        <fullName evidence="10">L,D-transpeptidase family protein</fullName>
    </submittedName>
</protein>
<feature type="region of interest" description="Disordered" evidence="8">
    <location>
        <begin position="232"/>
        <end position="258"/>
    </location>
</feature>
<dbReference type="InterPro" id="IPR050979">
    <property type="entry name" value="LD-transpeptidase"/>
</dbReference>
<dbReference type="SUPFAM" id="SSF47090">
    <property type="entry name" value="PGBD-like"/>
    <property type="match status" value="1"/>
</dbReference>
<keyword evidence="5 7" id="KW-0573">Peptidoglycan synthesis</keyword>
<evidence type="ECO:0000256" key="7">
    <source>
        <dbReference type="PROSITE-ProRule" id="PRU01373"/>
    </source>
</evidence>
<evidence type="ECO:0000256" key="2">
    <source>
        <dbReference type="ARBA" id="ARBA00005992"/>
    </source>
</evidence>
<dbReference type="PANTHER" id="PTHR30582:SF30">
    <property type="entry name" value="BLR4375 PROTEIN"/>
    <property type="match status" value="1"/>
</dbReference>
<dbReference type="InterPro" id="IPR005490">
    <property type="entry name" value="LD_TPept_cat_dom"/>
</dbReference>
<evidence type="ECO:0000256" key="5">
    <source>
        <dbReference type="ARBA" id="ARBA00022984"/>
    </source>
</evidence>
<dbReference type="RefSeq" id="WP_377095091.1">
    <property type="nucleotide sequence ID" value="NZ_JBHSJM010000001.1"/>
</dbReference>
<dbReference type="PROSITE" id="PS52029">
    <property type="entry name" value="LD_TPASE"/>
    <property type="match status" value="1"/>
</dbReference>
<evidence type="ECO:0000256" key="4">
    <source>
        <dbReference type="ARBA" id="ARBA00022960"/>
    </source>
</evidence>
<dbReference type="Gene3D" id="2.40.440.10">
    <property type="entry name" value="L,D-transpeptidase catalytic domain-like"/>
    <property type="match status" value="1"/>
</dbReference>
<feature type="active site" description="Proton donor/acceptor" evidence="7">
    <location>
        <position position="366"/>
    </location>
</feature>
<reference evidence="11" key="1">
    <citation type="journal article" date="2019" name="Int. J. Syst. Evol. Microbiol.">
        <title>The Global Catalogue of Microorganisms (GCM) 10K type strain sequencing project: providing services to taxonomists for standard genome sequencing and annotation.</title>
        <authorList>
            <consortium name="The Broad Institute Genomics Platform"/>
            <consortium name="The Broad Institute Genome Sequencing Center for Infectious Disease"/>
            <person name="Wu L."/>
            <person name="Ma J."/>
        </authorList>
    </citation>
    <scope>NUCLEOTIDE SEQUENCE [LARGE SCALE GENOMIC DNA]</scope>
    <source>
        <strain evidence="11">JCM 16545</strain>
    </source>
</reference>
<keyword evidence="4 7" id="KW-0133">Cell shape</keyword>
<dbReference type="InterPro" id="IPR036365">
    <property type="entry name" value="PGBD-like_sf"/>
</dbReference>
<dbReference type="SUPFAM" id="SSF141523">
    <property type="entry name" value="L,D-transpeptidase catalytic domain-like"/>
    <property type="match status" value="1"/>
</dbReference>
<comment type="similarity">
    <text evidence="2">Belongs to the YkuD family.</text>
</comment>
<gene>
    <name evidence="10" type="ORF">ACFSQZ_02525</name>
</gene>
<dbReference type="Pfam" id="PF03734">
    <property type="entry name" value="YkuD"/>
    <property type="match status" value="1"/>
</dbReference>
<accession>A0ABW5DYP8</accession>
<evidence type="ECO:0000256" key="8">
    <source>
        <dbReference type="SAM" id="MobiDB-lite"/>
    </source>
</evidence>
<dbReference type="EMBL" id="JBHUJC010000003">
    <property type="protein sequence ID" value="MFD2275333.1"/>
    <property type="molecule type" value="Genomic_DNA"/>
</dbReference>
<evidence type="ECO:0000313" key="11">
    <source>
        <dbReference type="Proteomes" id="UP001597297"/>
    </source>
</evidence>
<evidence type="ECO:0000256" key="3">
    <source>
        <dbReference type="ARBA" id="ARBA00022679"/>
    </source>
</evidence>
<feature type="domain" description="L,D-TPase catalytic" evidence="9">
    <location>
        <begin position="273"/>
        <end position="406"/>
    </location>
</feature>
<sequence>MRFLLFILPLAIQAAEIPALNLASTENQEPPRAIFIDEVTGEEIIIPKEREEGTRLQIYLDQLNFGPGVIDGKPGQYTKKAIATFNKKYGREEDDIASVQQLANQEITQIYAIATVPEAAKKYVDVNFRWGDDRSYQASRKDMPYRSIAEFMAERYHCSVSLLELFNGSKKINRLKIHDAIRVPNVDPFLIENMSHGRGYKEDPLLSSRWAVIDTDAHQIRIYQAINPPEIPQTAETQDSSEIEDQTPVVTSPEPPTRVVIADTSPEETPRAMIIEEEGPAVKLSEYDEDRAIVLAAFPITPGRPQFIRRGTWKMMNSIEFPTWRYDDSLLKQGVYSKVSLTIPSGPNSPVGVHWQGLSRRGIGIHGTSNPERIGRGRSAGCIRLANWDVVKMPKLIRPGATVIIK</sequence>
<organism evidence="10 11">
    <name type="scientific">Rubritalea spongiae</name>
    <dbReference type="NCBI Taxonomy" id="430797"/>
    <lineage>
        <taxon>Bacteria</taxon>
        <taxon>Pseudomonadati</taxon>
        <taxon>Verrucomicrobiota</taxon>
        <taxon>Verrucomicrobiia</taxon>
        <taxon>Verrucomicrobiales</taxon>
        <taxon>Rubritaleaceae</taxon>
        <taxon>Rubritalea</taxon>
    </lineage>
</organism>
<comment type="caution">
    <text evidence="10">The sequence shown here is derived from an EMBL/GenBank/DDBJ whole genome shotgun (WGS) entry which is preliminary data.</text>
</comment>
<keyword evidence="11" id="KW-1185">Reference proteome</keyword>
<evidence type="ECO:0000313" key="10">
    <source>
        <dbReference type="EMBL" id="MFD2275333.1"/>
    </source>
</evidence>
<evidence type="ECO:0000256" key="6">
    <source>
        <dbReference type="ARBA" id="ARBA00023316"/>
    </source>
</evidence>
<dbReference type="CDD" id="cd16913">
    <property type="entry name" value="YkuD_like"/>
    <property type="match status" value="1"/>
</dbReference>
<dbReference type="Proteomes" id="UP001597297">
    <property type="component" value="Unassembled WGS sequence"/>
</dbReference>
<evidence type="ECO:0000259" key="9">
    <source>
        <dbReference type="PROSITE" id="PS52029"/>
    </source>
</evidence>
<keyword evidence="3" id="KW-0808">Transferase</keyword>
<keyword evidence="6 7" id="KW-0961">Cell wall biogenesis/degradation</keyword>
<comment type="pathway">
    <text evidence="1 7">Cell wall biogenesis; peptidoglycan biosynthesis.</text>
</comment>
<dbReference type="PANTHER" id="PTHR30582">
    <property type="entry name" value="L,D-TRANSPEPTIDASE"/>
    <property type="match status" value="1"/>
</dbReference>
<feature type="active site" description="Nucleophile" evidence="7">
    <location>
        <position position="382"/>
    </location>
</feature>